<sequence length="220" mass="24246">MQSNLHNGIPKSGIELKNISDIETFDSSKKYEEGTMVKFKSLDGEYILGEADKSAPCAEGVSAFKAYDKSSYKDHNSPGDAIKSIGYGALDFVNTLLDSISDLGIDACKYVTTRGIINESINNKISNFFDCVKEIKGKPSDLLHEHFKNESPHKETFDATKIGLDILTLLDRGIGAASYLGKLSKIKKLNCNRLAIKVNEARGEYNGTIDLIKLIRVNIF</sequence>
<dbReference type="EMBL" id="FOMG01000001">
    <property type="protein sequence ID" value="SFC17820.1"/>
    <property type="molecule type" value="Genomic_DNA"/>
</dbReference>
<dbReference type="Proteomes" id="UP000199263">
    <property type="component" value="Unassembled WGS sequence"/>
</dbReference>
<name>A0A1I1H9L9_9CLOT</name>
<evidence type="ECO:0000313" key="2">
    <source>
        <dbReference type="Proteomes" id="UP000199263"/>
    </source>
</evidence>
<dbReference type="AlphaFoldDB" id="A0A1I1H9L9"/>
<reference evidence="1 2" key="1">
    <citation type="submission" date="2016-10" db="EMBL/GenBank/DDBJ databases">
        <authorList>
            <person name="de Groot N.N."/>
        </authorList>
    </citation>
    <scope>NUCLEOTIDE SEQUENCE [LARGE SCALE GENOMIC DNA]</scope>
    <source>
        <strain evidence="1 2">DSM 12992</strain>
    </source>
</reference>
<gene>
    <name evidence="1" type="ORF">SAMN05421842_101144</name>
</gene>
<keyword evidence="2" id="KW-1185">Reference proteome</keyword>
<evidence type="ECO:0000313" key="1">
    <source>
        <dbReference type="EMBL" id="SFC17820.1"/>
    </source>
</evidence>
<accession>A0A1I1H9L9</accession>
<dbReference type="RefSeq" id="WP_090087712.1">
    <property type="nucleotide sequence ID" value="NZ_FOMG01000001.1"/>
</dbReference>
<protein>
    <submittedName>
        <fullName evidence="1">Uncharacterized protein</fullName>
    </submittedName>
</protein>
<dbReference type="STRING" id="119641.SAMN05421842_101144"/>
<proteinExistence type="predicted"/>
<organism evidence="1 2">
    <name type="scientific">Clostridium uliginosum</name>
    <dbReference type="NCBI Taxonomy" id="119641"/>
    <lineage>
        <taxon>Bacteria</taxon>
        <taxon>Bacillati</taxon>
        <taxon>Bacillota</taxon>
        <taxon>Clostridia</taxon>
        <taxon>Eubacteriales</taxon>
        <taxon>Clostridiaceae</taxon>
        <taxon>Clostridium</taxon>
    </lineage>
</organism>